<proteinExistence type="predicted"/>
<feature type="signal peptide" evidence="1">
    <location>
        <begin position="1"/>
        <end position="20"/>
    </location>
</feature>
<reference evidence="2" key="1">
    <citation type="submission" date="2022-07" db="EMBL/GenBank/DDBJ databases">
        <authorList>
            <person name="Trinca V."/>
            <person name="Uliana J.V.C."/>
            <person name="Torres T.T."/>
            <person name="Ward R.J."/>
            <person name="Monesi N."/>
        </authorList>
    </citation>
    <scope>NUCLEOTIDE SEQUENCE</scope>
    <source>
        <strain evidence="2">HSMRA1968</strain>
        <tissue evidence="2">Whole embryos</tissue>
    </source>
</reference>
<accession>A0A9Q0S4C0</accession>
<comment type="caution">
    <text evidence="2">The sequence shown here is derived from an EMBL/GenBank/DDBJ whole genome shotgun (WGS) entry which is preliminary data.</text>
</comment>
<organism evidence="2 3">
    <name type="scientific">Pseudolycoriella hygida</name>
    <dbReference type="NCBI Taxonomy" id="35572"/>
    <lineage>
        <taxon>Eukaryota</taxon>
        <taxon>Metazoa</taxon>
        <taxon>Ecdysozoa</taxon>
        <taxon>Arthropoda</taxon>
        <taxon>Hexapoda</taxon>
        <taxon>Insecta</taxon>
        <taxon>Pterygota</taxon>
        <taxon>Neoptera</taxon>
        <taxon>Endopterygota</taxon>
        <taxon>Diptera</taxon>
        <taxon>Nematocera</taxon>
        <taxon>Sciaroidea</taxon>
        <taxon>Sciaridae</taxon>
        <taxon>Pseudolycoriella</taxon>
    </lineage>
</organism>
<keyword evidence="1" id="KW-0732">Signal</keyword>
<protein>
    <submittedName>
        <fullName evidence="2">Uncharacterized protein</fullName>
    </submittedName>
</protein>
<evidence type="ECO:0000256" key="1">
    <source>
        <dbReference type="SAM" id="SignalP"/>
    </source>
</evidence>
<evidence type="ECO:0000313" key="3">
    <source>
        <dbReference type="Proteomes" id="UP001151699"/>
    </source>
</evidence>
<sequence length="64" mass="7231">MKIEGIALTVFLHLLVYRLGEESILNLVTDNSSLLKNDDQGSYGSLQAFFCFTEKAIRNSLQKH</sequence>
<keyword evidence="3" id="KW-1185">Reference proteome</keyword>
<name>A0A9Q0S4C0_9DIPT</name>
<dbReference type="AlphaFoldDB" id="A0A9Q0S4C0"/>
<gene>
    <name evidence="2" type="ORF">Bhyg_08414</name>
</gene>
<evidence type="ECO:0000313" key="2">
    <source>
        <dbReference type="EMBL" id="KAJ6643453.1"/>
    </source>
</evidence>
<dbReference type="EMBL" id="WJQU01000002">
    <property type="protein sequence ID" value="KAJ6643453.1"/>
    <property type="molecule type" value="Genomic_DNA"/>
</dbReference>
<feature type="chain" id="PRO_5040445618" evidence="1">
    <location>
        <begin position="21"/>
        <end position="64"/>
    </location>
</feature>
<dbReference type="Proteomes" id="UP001151699">
    <property type="component" value="Chromosome B"/>
</dbReference>